<dbReference type="AlphaFoldDB" id="A0A6A3GZ36"/>
<dbReference type="Proteomes" id="UP000429607">
    <property type="component" value="Unassembled WGS sequence"/>
</dbReference>
<protein>
    <submittedName>
        <fullName evidence="3">Uncharacterized protein</fullName>
    </submittedName>
</protein>
<proteinExistence type="predicted"/>
<evidence type="ECO:0000256" key="1">
    <source>
        <dbReference type="SAM" id="SignalP"/>
    </source>
</evidence>
<gene>
    <name evidence="3" type="ORF">PR001_g29815</name>
    <name evidence="2" type="ORF">PR002_g29757</name>
    <name evidence="4" type="ORF">PR003_g31809</name>
</gene>
<dbReference type="EMBL" id="QXFV01006215">
    <property type="protein sequence ID" value="KAE8962115.1"/>
    <property type="molecule type" value="Genomic_DNA"/>
</dbReference>
<feature type="signal peptide" evidence="1">
    <location>
        <begin position="1"/>
        <end position="18"/>
    </location>
</feature>
<keyword evidence="6" id="KW-1185">Reference proteome</keyword>
<dbReference type="Proteomes" id="UP000434957">
    <property type="component" value="Unassembled WGS sequence"/>
</dbReference>
<evidence type="ECO:0000313" key="5">
    <source>
        <dbReference type="Proteomes" id="UP000429607"/>
    </source>
</evidence>
<feature type="chain" id="PRO_5036164025" evidence="1">
    <location>
        <begin position="19"/>
        <end position="54"/>
    </location>
</feature>
<dbReference type="EMBL" id="QXFU01006137">
    <property type="protein sequence ID" value="KAE8961906.1"/>
    <property type="molecule type" value="Genomic_DNA"/>
</dbReference>
<reference evidence="5 7" key="1">
    <citation type="submission" date="2018-09" db="EMBL/GenBank/DDBJ databases">
        <title>Genomic investigation of the strawberry pathogen Phytophthora fragariae indicates pathogenicity is determined by transcriptional variation in three key races.</title>
        <authorList>
            <person name="Adams T.M."/>
            <person name="Armitage A.D."/>
            <person name="Sobczyk M.K."/>
            <person name="Bates H.J."/>
            <person name="Dunwell J.M."/>
            <person name="Nellist C.F."/>
            <person name="Harrison R.J."/>
        </authorList>
    </citation>
    <scope>NUCLEOTIDE SEQUENCE [LARGE SCALE GENOMIC DNA]</scope>
    <source>
        <strain evidence="3 5">SCRP249</strain>
        <strain evidence="2 7">SCRP324</strain>
        <strain evidence="4 6">SCRP333</strain>
    </source>
</reference>
<evidence type="ECO:0000313" key="6">
    <source>
        <dbReference type="Proteomes" id="UP000434957"/>
    </source>
</evidence>
<evidence type="ECO:0000313" key="3">
    <source>
        <dbReference type="EMBL" id="KAE8962115.1"/>
    </source>
</evidence>
<evidence type="ECO:0000313" key="4">
    <source>
        <dbReference type="EMBL" id="KAE9267338.1"/>
    </source>
</evidence>
<evidence type="ECO:0000313" key="7">
    <source>
        <dbReference type="Proteomes" id="UP000435112"/>
    </source>
</evidence>
<comment type="caution">
    <text evidence="3">The sequence shown here is derived from an EMBL/GenBank/DDBJ whole genome shotgun (WGS) entry which is preliminary data.</text>
</comment>
<evidence type="ECO:0000313" key="2">
    <source>
        <dbReference type="EMBL" id="KAE8961906.1"/>
    </source>
</evidence>
<organism evidence="3 5">
    <name type="scientific">Phytophthora rubi</name>
    <dbReference type="NCBI Taxonomy" id="129364"/>
    <lineage>
        <taxon>Eukaryota</taxon>
        <taxon>Sar</taxon>
        <taxon>Stramenopiles</taxon>
        <taxon>Oomycota</taxon>
        <taxon>Peronosporomycetes</taxon>
        <taxon>Peronosporales</taxon>
        <taxon>Peronosporaceae</taxon>
        <taxon>Phytophthora</taxon>
    </lineage>
</organism>
<dbReference type="Proteomes" id="UP000435112">
    <property type="component" value="Unassembled WGS sequence"/>
</dbReference>
<sequence>MQYTAVLAPLYTLLQISAFRSLCCTGHYYYGPVDKHLHTGDANFDRSDPTWLVR</sequence>
<dbReference type="EMBL" id="QXFT01007025">
    <property type="protein sequence ID" value="KAE9267338.1"/>
    <property type="molecule type" value="Genomic_DNA"/>
</dbReference>
<name>A0A6A3GZ36_9STRA</name>
<accession>A0A6A3GZ36</accession>
<keyword evidence="1" id="KW-0732">Signal</keyword>